<keyword evidence="5" id="KW-0349">Heme</keyword>
<sequence>MALENTSDQWGGVSKTLHWLIVILIIVMGWLGLTMVDLPNSPHKIATYALHKSIGLTIFALVIARLAWRLYAGAPAEVAGTPRWQHTLATLMHWALYALLLVTPLSGWIVNSAAGFPLQWFGMINLPALVARDHDLHERMANVHQYLFWTMVVLAVLHAGAALYHHFIQRDATLARMLPRGWLRANDQGDT</sequence>
<keyword evidence="11 13" id="KW-0472">Membrane</keyword>
<evidence type="ECO:0000313" key="16">
    <source>
        <dbReference type="Proteomes" id="UP000236220"/>
    </source>
</evidence>
<dbReference type="AlphaFoldDB" id="A0A2K1PXC0"/>
<dbReference type="InterPro" id="IPR011577">
    <property type="entry name" value="Cyt_b561_bac/Ni-Hgenase"/>
</dbReference>
<organism evidence="15 16">
    <name type="scientific">Solilutibacter silvestris</name>
    <dbReference type="NCBI Taxonomy" id="1645665"/>
    <lineage>
        <taxon>Bacteria</taxon>
        <taxon>Pseudomonadati</taxon>
        <taxon>Pseudomonadota</taxon>
        <taxon>Gammaproteobacteria</taxon>
        <taxon>Lysobacterales</taxon>
        <taxon>Lysobacteraceae</taxon>
        <taxon>Solilutibacter</taxon>
    </lineage>
</organism>
<evidence type="ECO:0000256" key="5">
    <source>
        <dbReference type="ARBA" id="ARBA00022617"/>
    </source>
</evidence>
<evidence type="ECO:0000256" key="3">
    <source>
        <dbReference type="ARBA" id="ARBA00022448"/>
    </source>
</evidence>
<evidence type="ECO:0000256" key="8">
    <source>
        <dbReference type="ARBA" id="ARBA00022982"/>
    </source>
</evidence>
<accession>A0A2K1PXC0</accession>
<feature type="transmembrane region" description="Helical" evidence="13">
    <location>
        <begin position="48"/>
        <end position="71"/>
    </location>
</feature>
<dbReference type="InterPro" id="IPR052168">
    <property type="entry name" value="Cytochrome_b561_oxidase"/>
</dbReference>
<evidence type="ECO:0000256" key="6">
    <source>
        <dbReference type="ARBA" id="ARBA00022692"/>
    </source>
</evidence>
<evidence type="ECO:0000256" key="12">
    <source>
        <dbReference type="ARBA" id="ARBA00037975"/>
    </source>
</evidence>
<comment type="cofactor">
    <cofactor evidence="1">
        <name>heme b</name>
        <dbReference type="ChEBI" id="CHEBI:60344"/>
    </cofactor>
</comment>
<name>A0A2K1PXC0_9GAMM</name>
<keyword evidence="8" id="KW-0249">Electron transport</keyword>
<dbReference type="GO" id="GO:0022904">
    <property type="term" value="P:respiratory electron transport chain"/>
    <property type="evidence" value="ECO:0007669"/>
    <property type="project" value="InterPro"/>
</dbReference>
<dbReference type="Proteomes" id="UP000236220">
    <property type="component" value="Unassembled WGS sequence"/>
</dbReference>
<dbReference type="PANTHER" id="PTHR30529:SF7">
    <property type="entry name" value="CYTOCHROME B561 BACTERIAL_NI-HYDROGENASE DOMAIN-CONTAINING PROTEIN"/>
    <property type="match status" value="1"/>
</dbReference>
<feature type="transmembrane region" description="Helical" evidence="13">
    <location>
        <begin position="17"/>
        <end position="36"/>
    </location>
</feature>
<proteinExistence type="inferred from homology"/>
<keyword evidence="9 13" id="KW-1133">Transmembrane helix</keyword>
<evidence type="ECO:0000256" key="1">
    <source>
        <dbReference type="ARBA" id="ARBA00001970"/>
    </source>
</evidence>
<dbReference type="GO" id="GO:0005886">
    <property type="term" value="C:plasma membrane"/>
    <property type="evidence" value="ECO:0007669"/>
    <property type="project" value="UniProtKB-SubCell"/>
</dbReference>
<evidence type="ECO:0000256" key="7">
    <source>
        <dbReference type="ARBA" id="ARBA00022723"/>
    </source>
</evidence>
<feature type="transmembrane region" description="Helical" evidence="13">
    <location>
        <begin position="91"/>
        <end position="110"/>
    </location>
</feature>
<evidence type="ECO:0000256" key="9">
    <source>
        <dbReference type="ARBA" id="ARBA00022989"/>
    </source>
</evidence>
<comment type="caution">
    <text evidence="15">The sequence shown here is derived from an EMBL/GenBank/DDBJ whole genome shotgun (WGS) entry which is preliminary data.</text>
</comment>
<comment type="subcellular location">
    <subcellularLocation>
        <location evidence="2">Cell membrane</location>
        <topology evidence="2">Multi-pass membrane protein</topology>
    </subcellularLocation>
</comment>
<protein>
    <submittedName>
        <fullName evidence="15">Cytochrome B561</fullName>
    </submittedName>
</protein>
<keyword evidence="10" id="KW-0408">Iron</keyword>
<evidence type="ECO:0000256" key="11">
    <source>
        <dbReference type="ARBA" id="ARBA00023136"/>
    </source>
</evidence>
<keyword evidence="4" id="KW-1003">Cell membrane</keyword>
<dbReference type="GO" id="GO:0046872">
    <property type="term" value="F:metal ion binding"/>
    <property type="evidence" value="ECO:0007669"/>
    <property type="project" value="UniProtKB-KW"/>
</dbReference>
<keyword evidence="6 13" id="KW-0812">Transmembrane</keyword>
<dbReference type="RefSeq" id="WP_103075152.1">
    <property type="nucleotide sequence ID" value="NZ_NPZB01000002.1"/>
</dbReference>
<feature type="transmembrane region" description="Helical" evidence="13">
    <location>
        <begin position="146"/>
        <end position="168"/>
    </location>
</feature>
<evidence type="ECO:0000313" key="15">
    <source>
        <dbReference type="EMBL" id="PNS07438.1"/>
    </source>
</evidence>
<keyword evidence="7" id="KW-0479">Metal-binding</keyword>
<gene>
    <name evidence="15" type="ORF">Lysil_1614</name>
</gene>
<dbReference type="GO" id="GO:0020037">
    <property type="term" value="F:heme binding"/>
    <property type="evidence" value="ECO:0007669"/>
    <property type="project" value="TreeGrafter"/>
</dbReference>
<dbReference type="OrthoDB" id="8589936at2"/>
<evidence type="ECO:0000259" key="14">
    <source>
        <dbReference type="Pfam" id="PF01292"/>
    </source>
</evidence>
<keyword evidence="16" id="KW-1185">Reference proteome</keyword>
<keyword evidence="3" id="KW-0813">Transport</keyword>
<dbReference type="Pfam" id="PF01292">
    <property type="entry name" value="Ni_hydr_CYTB"/>
    <property type="match status" value="1"/>
</dbReference>
<dbReference type="InterPro" id="IPR016174">
    <property type="entry name" value="Di-haem_cyt_TM"/>
</dbReference>
<evidence type="ECO:0000256" key="10">
    <source>
        <dbReference type="ARBA" id="ARBA00023004"/>
    </source>
</evidence>
<evidence type="ECO:0000256" key="13">
    <source>
        <dbReference type="SAM" id="Phobius"/>
    </source>
</evidence>
<reference evidence="15 16" key="1">
    <citation type="submission" date="2017-08" db="EMBL/GenBank/DDBJ databases">
        <title>Lysobacter sylvestris genome.</title>
        <authorList>
            <person name="Zhang D.-C."/>
            <person name="Albuquerque L."/>
            <person name="Franca L."/>
            <person name="Froufe H.J.C."/>
            <person name="Barroso C."/>
            <person name="Egas C."/>
            <person name="Da Costa M."/>
            <person name="Margesin R."/>
        </authorList>
    </citation>
    <scope>NUCLEOTIDE SEQUENCE [LARGE SCALE GENOMIC DNA]</scope>
    <source>
        <strain evidence="15 16">AM20-91</strain>
    </source>
</reference>
<dbReference type="GO" id="GO:0009055">
    <property type="term" value="F:electron transfer activity"/>
    <property type="evidence" value="ECO:0007669"/>
    <property type="project" value="InterPro"/>
</dbReference>
<evidence type="ECO:0000256" key="2">
    <source>
        <dbReference type="ARBA" id="ARBA00004651"/>
    </source>
</evidence>
<comment type="similarity">
    <text evidence="12">Belongs to the cytochrome b561 family.</text>
</comment>
<dbReference type="EMBL" id="NPZB01000002">
    <property type="protein sequence ID" value="PNS07438.1"/>
    <property type="molecule type" value="Genomic_DNA"/>
</dbReference>
<feature type="domain" description="Cytochrome b561 bacterial/Ni-hydrogenase" evidence="14">
    <location>
        <begin position="10"/>
        <end position="179"/>
    </location>
</feature>
<evidence type="ECO:0000256" key="4">
    <source>
        <dbReference type="ARBA" id="ARBA00022475"/>
    </source>
</evidence>
<dbReference type="SUPFAM" id="SSF81342">
    <property type="entry name" value="Transmembrane di-heme cytochromes"/>
    <property type="match status" value="1"/>
</dbReference>
<dbReference type="PANTHER" id="PTHR30529">
    <property type="entry name" value="CYTOCHROME B561"/>
    <property type="match status" value="1"/>
</dbReference>